<proteinExistence type="predicted"/>
<evidence type="ECO:0000313" key="6">
    <source>
        <dbReference type="EMBL" id="KAE8394472.1"/>
    </source>
</evidence>
<evidence type="ECO:0000256" key="5">
    <source>
        <dbReference type="SAM" id="Phobius"/>
    </source>
</evidence>
<dbReference type="Pfam" id="PF07690">
    <property type="entry name" value="MFS_1"/>
    <property type="match status" value="1"/>
</dbReference>
<protein>
    <submittedName>
        <fullName evidence="6">Major facilitator superfamily domain-containing protein</fullName>
    </submittedName>
</protein>
<gene>
    <name evidence="6" type="ORF">BDV23DRAFT_169501</name>
</gene>
<dbReference type="PANTHER" id="PTHR23502:SF7">
    <property type="entry name" value="DRUG_PROTON ANTIPORTER YHK8-RELATED"/>
    <property type="match status" value="1"/>
</dbReference>
<organism evidence="6">
    <name type="scientific">Petromyces alliaceus</name>
    <name type="common">Aspergillus alliaceus</name>
    <dbReference type="NCBI Taxonomy" id="209559"/>
    <lineage>
        <taxon>Eukaryota</taxon>
        <taxon>Fungi</taxon>
        <taxon>Dikarya</taxon>
        <taxon>Ascomycota</taxon>
        <taxon>Pezizomycotina</taxon>
        <taxon>Eurotiomycetes</taxon>
        <taxon>Eurotiomycetidae</taxon>
        <taxon>Eurotiales</taxon>
        <taxon>Aspergillaceae</taxon>
        <taxon>Aspergillus</taxon>
        <taxon>Aspergillus subgen. Circumdati</taxon>
    </lineage>
</organism>
<evidence type="ECO:0000256" key="4">
    <source>
        <dbReference type="ARBA" id="ARBA00023136"/>
    </source>
</evidence>
<dbReference type="GO" id="GO:0022857">
    <property type="term" value="F:transmembrane transporter activity"/>
    <property type="evidence" value="ECO:0007669"/>
    <property type="project" value="InterPro"/>
</dbReference>
<dbReference type="Proteomes" id="UP000326877">
    <property type="component" value="Unassembled WGS sequence"/>
</dbReference>
<keyword evidence="4 5" id="KW-0472">Membrane</keyword>
<dbReference type="PANTHER" id="PTHR23502">
    <property type="entry name" value="MAJOR FACILITATOR SUPERFAMILY"/>
    <property type="match status" value="1"/>
</dbReference>
<feature type="transmembrane region" description="Helical" evidence="5">
    <location>
        <begin position="73"/>
        <end position="97"/>
    </location>
</feature>
<dbReference type="Gene3D" id="1.20.1250.20">
    <property type="entry name" value="MFS general substrate transporter like domains"/>
    <property type="match status" value="1"/>
</dbReference>
<feature type="transmembrane region" description="Helical" evidence="5">
    <location>
        <begin position="33"/>
        <end position="53"/>
    </location>
</feature>
<keyword evidence="3 5" id="KW-1133">Transmembrane helix</keyword>
<dbReference type="EMBL" id="ML735223">
    <property type="protein sequence ID" value="KAE8394472.1"/>
    <property type="molecule type" value="Genomic_DNA"/>
</dbReference>
<feature type="transmembrane region" description="Helical" evidence="5">
    <location>
        <begin position="238"/>
        <end position="257"/>
    </location>
</feature>
<comment type="subcellular location">
    <subcellularLocation>
        <location evidence="1">Membrane</location>
        <topology evidence="1">Multi-pass membrane protein</topology>
    </subcellularLocation>
</comment>
<feature type="transmembrane region" description="Helical" evidence="5">
    <location>
        <begin position="109"/>
        <end position="131"/>
    </location>
</feature>
<dbReference type="OrthoDB" id="3561359at2759"/>
<evidence type="ECO:0000256" key="2">
    <source>
        <dbReference type="ARBA" id="ARBA00022692"/>
    </source>
</evidence>
<dbReference type="InterPro" id="IPR036259">
    <property type="entry name" value="MFS_trans_sf"/>
</dbReference>
<feature type="transmembrane region" description="Helical" evidence="5">
    <location>
        <begin position="269"/>
        <end position="289"/>
    </location>
</feature>
<name>A0A5N7CJR8_PETAA</name>
<dbReference type="SUPFAM" id="SSF103473">
    <property type="entry name" value="MFS general substrate transporter"/>
    <property type="match status" value="1"/>
</dbReference>
<reference evidence="6" key="1">
    <citation type="submission" date="2019-04" db="EMBL/GenBank/DDBJ databases">
        <title>Friends and foes A comparative genomics studyof 23 Aspergillus species from section Flavi.</title>
        <authorList>
            <consortium name="DOE Joint Genome Institute"/>
            <person name="Kjaerbolling I."/>
            <person name="Vesth T."/>
            <person name="Frisvad J.C."/>
            <person name="Nybo J.L."/>
            <person name="Theobald S."/>
            <person name="Kildgaard S."/>
            <person name="Isbrandt T."/>
            <person name="Kuo A."/>
            <person name="Sato A."/>
            <person name="Lyhne E.K."/>
            <person name="Kogle M.E."/>
            <person name="Wiebenga A."/>
            <person name="Kun R.S."/>
            <person name="Lubbers R.J."/>
            <person name="Makela M.R."/>
            <person name="Barry K."/>
            <person name="Chovatia M."/>
            <person name="Clum A."/>
            <person name="Daum C."/>
            <person name="Haridas S."/>
            <person name="He G."/>
            <person name="LaButti K."/>
            <person name="Lipzen A."/>
            <person name="Mondo S."/>
            <person name="Riley R."/>
            <person name="Salamov A."/>
            <person name="Simmons B.A."/>
            <person name="Magnuson J.K."/>
            <person name="Henrissat B."/>
            <person name="Mortensen U.H."/>
            <person name="Larsen T.O."/>
            <person name="Devries R.P."/>
            <person name="Grigoriev I.V."/>
            <person name="Machida M."/>
            <person name="Baker S.E."/>
            <person name="Andersen M.R."/>
        </authorList>
    </citation>
    <scope>NUCLEOTIDE SEQUENCE [LARGE SCALE GENOMIC DNA]</scope>
    <source>
        <strain evidence="6">IBT 14317</strain>
    </source>
</reference>
<dbReference type="AlphaFoldDB" id="A0A5N7CJR8"/>
<dbReference type="InterPro" id="IPR011701">
    <property type="entry name" value="MFS"/>
</dbReference>
<evidence type="ECO:0000256" key="1">
    <source>
        <dbReference type="ARBA" id="ARBA00004141"/>
    </source>
</evidence>
<dbReference type="GO" id="GO:0005886">
    <property type="term" value="C:plasma membrane"/>
    <property type="evidence" value="ECO:0007669"/>
    <property type="project" value="TreeGrafter"/>
</dbReference>
<keyword evidence="2 5" id="KW-0812">Transmembrane</keyword>
<accession>A0A5N7CJR8</accession>
<evidence type="ECO:0000256" key="3">
    <source>
        <dbReference type="ARBA" id="ARBA00022989"/>
    </source>
</evidence>
<feature type="transmembrane region" description="Helical" evidence="5">
    <location>
        <begin position="137"/>
        <end position="154"/>
    </location>
</feature>
<sequence>MNKNRLEHDQYDVSFDGDQDPMCPRNLPLTRKWILTLIVCSGSLRMTCTSLIYTSSYTQTNADFGTSSLISTLGLSSFLSGLCTFLSVAGGTVGDIFSRNKIQTPMTSVSSAPFIGPSLGPVLGGFINYYLYWRWTYYIMIVWSVTYHPIIFCTKAEKLRKQTNDKQYKAPMENNTTSKGNAIALKALRPFQLLFLEPMCLCLDIYSALLLGILYLFFGSFPHVFRTTHGMNLWQVDLTFLGIIAGMVMAATCNPIWTAVRELSQNTDYLRAIFSGIHWIVPVIGSALFGSG</sequence>
<feature type="transmembrane region" description="Helical" evidence="5">
    <location>
        <begin position="193"/>
        <end position="218"/>
    </location>
</feature>